<evidence type="ECO:0000259" key="3">
    <source>
        <dbReference type="Pfam" id="PF05036"/>
    </source>
</evidence>
<keyword evidence="5" id="KW-1185">Reference proteome</keyword>
<dbReference type="SUPFAM" id="SSF110997">
    <property type="entry name" value="Sporulation related repeat"/>
    <property type="match status" value="1"/>
</dbReference>
<evidence type="ECO:0000313" key="4">
    <source>
        <dbReference type="EMBL" id="REF85983.1"/>
    </source>
</evidence>
<dbReference type="Pfam" id="PF05036">
    <property type="entry name" value="SPOR"/>
    <property type="match status" value="1"/>
</dbReference>
<feature type="region of interest" description="Disordered" evidence="1">
    <location>
        <begin position="317"/>
        <end position="402"/>
    </location>
</feature>
<dbReference type="Proteomes" id="UP000256900">
    <property type="component" value="Unassembled WGS sequence"/>
</dbReference>
<feature type="region of interest" description="Disordered" evidence="1">
    <location>
        <begin position="1"/>
        <end position="75"/>
    </location>
</feature>
<dbReference type="InterPro" id="IPR007730">
    <property type="entry name" value="SPOR-like_dom"/>
</dbReference>
<protein>
    <submittedName>
        <fullName evidence="4">Sporulation related protein</fullName>
    </submittedName>
</protein>
<accession>A0A3D9YWP2</accession>
<keyword evidence="2" id="KW-0472">Membrane</keyword>
<sequence>MSEPAAKQRQMIDLDEFERRLSRSPAPARGGDDPLAELARLVGGGEDRFEDLFQGRPAHARAPEPLHTPQPPAPHVPDWLVEEAHTHSHQPYSNQPHAQQPRAHQFPLPPVDFAAIEAGLRGSLPPEYQNFADTDAYADQQGEDWFDTPLATEAPHIIEAPRSRLPLYATAAIIVAGIAGIGATFAIKRTPPAPQEIALIKAPTAPVKVAAVGATDTDTSQDASILDKTPQPAPTGVVSHTEQPVDVSSVVPPPASPAGAPNPATAETAPPAAQVAATAPAAAVPVPPPPGADGGGGAGLADMMEPRKVKTIAVRPDGSLMNSSSAPGSAQSLPVGTISPPGAASMDTSGAGQAASPPPDAPPPRMAGRADDLPWSNQPATSAPQSSPPPAAEPHRSRKPVRVARADIGADETAAVDAGGGAGGFSVQLAAPGSEAEARSALNRLTRTYGAELRGYHLKFHEAKVANKTVYRVRVGGLSHASAISLCEKLKAKGGSCFVAHG</sequence>
<evidence type="ECO:0000256" key="2">
    <source>
        <dbReference type="SAM" id="Phobius"/>
    </source>
</evidence>
<dbReference type="OrthoDB" id="7338235at2"/>
<dbReference type="RefSeq" id="WP_115836576.1">
    <property type="nucleotide sequence ID" value="NZ_CP025086.1"/>
</dbReference>
<comment type="caution">
    <text evidence="4">The sequence shown here is derived from an EMBL/GenBank/DDBJ whole genome shotgun (WGS) entry which is preliminary data.</text>
</comment>
<evidence type="ECO:0000313" key="5">
    <source>
        <dbReference type="Proteomes" id="UP000256900"/>
    </source>
</evidence>
<dbReference type="EMBL" id="QUMO01000003">
    <property type="protein sequence ID" value="REF85983.1"/>
    <property type="molecule type" value="Genomic_DNA"/>
</dbReference>
<feature type="region of interest" description="Disordered" evidence="1">
    <location>
        <begin position="217"/>
        <end position="302"/>
    </location>
</feature>
<reference evidence="4 5" key="1">
    <citation type="submission" date="2018-08" db="EMBL/GenBank/DDBJ databases">
        <title>Genomic Encyclopedia of Type Strains, Phase IV (KMG-IV): sequencing the most valuable type-strain genomes for metagenomic binning, comparative biology and taxonomic classification.</title>
        <authorList>
            <person name="Goeker M."/>
        </authorList>
    </citation>
    <scope>NUCLEOTIDE SEQUENCE [LARGE SCALE GENOMIC DNA]</scope>
    <source>
        <strain evidence="4 5">BW863</strain>
    </source>
</reference>
<proteinExistence type="predicted"/>
<feature type="compositionally biased region" description="Low complexity" evidence="1">
    <location>
        <begin position="376"/>
        <end position="385"/>
    </location>
</feature>
<keyword evidence="2" id="KW-1133">Transmembrane helix</keyword>
<dbReference type="Gene3D" id="3.30.70.1070">
    <property type="entry name" value="Sporulation related repeat"/>
    <property type="match status" value="1"/>
</dbReference>
<name>A0A3D9YWP2_9HYPH</name>
<evidence type="ECO:0000256" key="1">
    <source>
        <dbReference type="SAM" id="MobiDB-lite"/>
    </source>
</evidence>
<feature type="compositionally biased region" description="Low complexity" evidence="1">
    <location>
        <begin position="257"/>
        <end position="284"/>
    </location>
</feature>
<feature type="compositionally biased region" description="Polar residues" evidence="1">
    <location>
        <begin position="320"/>
        <end position="334"/>
    </location>
</feature>
<organism evidence="4 5">
    <name type="scientific">Methylovirgula ligni</name>
    <dbReference type="NCBI Taxonomy" id="569860"/>
    <lineage>
        <taxon>Bacteria</taxon>
        <taxon>Pseudomonadati</taxon>
        <taxon>Pseudomonadota</taxon>
        <taxon>Alphaproteobacteria</taxon>
        <taxon>Hyphomicrobiales</taxon>
        <taxon>Beijerinckiaceae</taxon>
        <taxon>Methylovirgula</taxon>
    </lineage>
</organism>
<feature type="transmembrane region" description="Helical" evidence="2">
    <location>
        <begin position="165"/>
        <end position="187"/>
    </location>
</feature>
<feature type="domain" description="SPOR" evidence="3">
    <location>
        <begin position="422"/>
        <end position="499"/>
    </location>
</feature>
<gene>
    <name evidence="4" type="ORF">DES32_2024</name>
</gene>
<feature type="compositionally biased region" description="Pro residues" evidence="1">
    <location>
        <begin position="356"/>
        <end position="365"/>
    </location>
</feature>
<dbReference type="InterPro" id="IPR036680">
    <property type="entry name" value="SPOR-like_sf"/>
</dbReference>
<feature type="compositionally biased region" description="Pro residues" evidence="1">
    <location>
        <begin position="66"/>
        <end position="75"/>
    </location>
</feature>
<dbReference type="AlphaFoldDB" id="A0A3D9YWP2"/>
<keyword evidence="2" id="KW-0812">Transmembrane</keyword>
<dbReference type="GO" id="GO:0042834">
    <property type="term" value="F:peptidoglycan binding"/>
    <property type="evidence" value="ECO:0007669"/>
    <property type="project" value="InterPro"/>
</dbReference>